<gene>
    <name evidence="1" type="ORF">ACETRX_28350</name>
</gene>
<sequence length="84" mass="9679">MGRHSRHRRRRARRSDIARARLSVRLSEVARRHDVFPNLVFTWRRQARQARLGGVTEVSSLLPVMIQAEKPPVVNESDLGARQG</sequence>
<dbReference type="RefSeq" id="WP_394314429.1">
    <property type="nucleotide sequence ID" value="NZ_JBHGPK010000020.1"/>
</dbReference>
<evidence type="ECO:0000313" key="2">
    <source>
        <dbReference type="Proteomes" id="UP001595190"/>
    </source>
</evidence>
<reference evidence="1 2" key="1">
    <citation type="submission" date="2024-09" db="EMBL/GenBank/DDBJ databases">
        <title>Description of Labrys sedimenti sp. nov., isolated from a diclofenac-degrading enrichment culture, and genome-based reclassification of Labrys portucalensis as a later heterotypic synonym of Labrys neptuniae.</title>
        <authorList>
            <person name="Tancsics A."/>
            <person name="Csepanyi A."/>
        </authorList>
    </citation>
    <scope>NUCLEOTIDE SEQUENCE [LARGE SCALE GENOMIC DNA]</scope>
    <source>
        <strain evidence="1 2">LMG 23412</strain>
    </source>
</reference>
<evidence type="ECO:0000313" key="1">
    <source>
        <dbReference type="EMBL" id="MFC2253578.1"/>
    </source>
</evidence>
<organism evidence="1 2">
    <name type="scientific">Labrys neptuniae</name>
    <dbReference type="NCBI Taxonomy" id="376174"/>
    <lineage>
        <taxon>Bacteria</taxon>
        <taxon>Pseudomonadati</taxon>
        <taxon>Pseudomonadota</taxon>
        <taxon>Alphaproteobacteria</taxon>
        <taxon>Hyphomicrobiales</taxon>
        <taxon>Xanthobacteraceae</taxon>
        <taxon>Labrys</taxon>
    </lineage>
</organism>
<dbReference type="Proteomes" id="UP001595190">
    <property type="component" value="Unassembled WGS sequence"/>
</dbReference>
<comment type="caution">
    <text evidence="1">The sequence shown here is derived from an EMBL/GenBank/DDBJ whole genome shotgun (WGS) entry which is preliminary data.</text>
</comment>
<accession>A0ABV6ZN46</accession>
<dbReference type="EMBL" id="JBHGPK010000020">
    <property type="protein sequence ID" value="MFC2253578.1"/>
    <property type="molecule type" value="Genomic_DNA"/>
</dbReference>
<dbReference type="InterPro" id="IPR002514">
    <property type="entry name" value="Transposase_8"/>
</dbReference>
<name>A0ABV6ZN46_9HYPH</name>
<dbReference type="Pfam" id="PF01527">
    <property type="entry name" value="HTH_Tnp_1"/>
    <property type="match status" value="1"/>
</dbReference>
<protein>
    <submittedName>
        <fullName evidence="1">Transposase</fullName>
    </submittedName>
</protein>
<proteinExistence type="predicted"/>